<dbReference type="PANTHER" id="PTHR46236:SF35">
    <property type="entry name" value="MATH DOMAIN-CONTAINING PROTEIN"/>
    <property type="match status" value="1"/>
</dbReference>
<dbReference type="InterPro" id="IPR002083">
    <property type="entry name" value="MATH/TRAF_dom"/>
</dbReference>
<dbReference type="Pfam" id="PF22486">
    <property type="entry name" value="MATH_2"/>
    <property type="match status" value="1"/>
</dbReference>
<dbReference type="InterPro" id="IPR008974">
    <property type="entry name" value="TRAF-like"/>
</dbReference>
<dbReference type="EMBL" id="QZWG01000018">
    <property type="protein sequence ID" value="RZB51131.1"/>
    <property type="molecule type" value="Genomic_DNA"/>
</dbReference>
<dbReference type="PROSITE" id="PS50144">
    <property type="entry name" value="MATH"/>
    <property type="match status" value="1"/>
</dbReference>
<keyword evidence="1 2" id="KW-0175">Coiled coil</keyword>
<organism evidence="4 5">
    <name type="scientific">Glycine soja</name>
    <name type="common">Wild soybean</name>
    <dbReference type="NCBI Taxonomy" id="3848"/>
    <lineage>
        <taxon>Eukaryota</taxon>
        <taxon>Viridiplantae</taxon>
        <taxon>Streptophyta</taxon>
        <taxon>Embryophyta</taxon>
        <taxon>Tracheophyta</taxon>
        <taxon>Spermatophyta</taxon>
        <taxon>Magnoliopsida</taxon>
        <taxon>eudicotyledons</taxon>
        <taxon>Gunneridae</taxon>
        <taxon>Pentapetalae</taxon>
        <taxon>rosids</taxon>
        <taxon>fabids</taxon>
        <taxon>Fabales</taxon>
        <taxon>Fabaceae</taxon>
        <taxon>Papilionoideae</taxon>
        <taxon>50 kb inversion clade</taxon>
        <taxon>NPAAA clade</taxon>
        <taxon>indigoferoid/millettioid clade</taxon>
        <taxon>Phaseoleae</taxon>
        <taxon>Glycine</taxon>
        <taxon>Glycine subgen. Soja</taxon>
    </lineage>
</organism>
<evidence type="ECO:0000313" key="5">
    <source>
        <dbReference type="Proteomes" id="UP000289340"/>
    </source>
</evidence>
<dbReference type="SUPFAM" id="SSF49599">
    <property type="entry name" value="TRAF domain-like"/>
    <property type="match status" value="1"/>
</dbReference>
<feature type="domain" description="MATH" evidence="3">
    <location>
        <begin position="34"/>
        <end position="158"/>
    </location>
</feature>
<comment type="caution">
    <text evidence="4">The sequence shown here is derived from an EMBL/GenBank/DDBJ whole genome shotgun (WGS) entry which is preliminary data.</text>
</comment>
<evidence type="ECO:0000259" key="3">
    <source>
        <dbReference type="PROSITE" id="PS50144"/>
    </source>
</evidence>
<dbReference type="PANTHER" id="PTHR46236">
    <property type="entry name" value="TRAF-LIKE SUPERFAMILY PROTEIN"/>
    <property type="match status" value="1"/>
</dbReference>
<evidence type="ECO:0000256" key="2">
    <source>
        <dbReference type="SAM" id="Coils"/>
    </source>
</evidence>
<dbReference type="SMART" id="SM00061">
    <property type="entry name" value="MATH"/>
    <property type="match status" value="1"/>
</dbReference>
<dbReference type="CDD" id="cd00121">
    <property type="entry name" value="MATH"/>
    <property type="match status" value="1"/>
</dbReference>
<dbReference type="Gene3D" id="2.60.210.10">
    <property type="entry name" value="Apoptosis, Tumor Necrosis Factor Receptor Associated Protein 2, Chain A"/>
    <property type="match status" value="1"/>
</dbReference>
<dbReference type="InterPro" id="IPR050804">
    <property type="entry name" value="MCC"/>
</dbReference>
<evidence type="ECO:0000313" key="4">
    <source>
        <dbReference type="EMBL" id="RZB51131.1"/>
    </source>
</evidence>
<keyword evidence="4" id="KW-0378">Hydrolase</keyword>
<sequence>MLNCIHFPRQPKTCTDNVGLQVIEMKNKNGKLKFEKFTWRIQNFSKLDCKKLCSDKFLLDHHTWRILVYPKGADVGYLSIYLDAGVVNLPFGWSKFAHFKFSLINLANGKMTKIKETTKMFNATEIAWGFPKFIPLDELCDSSSGFIVNDTCIIEVQILVSKSEQDNQVNQQINKIDNNHDIDKPIKHTDNFLPKETLTTSFGELVDFRGLGKIEQVFVQLLEEVCSRHPSLIDSQQKRSGRFVEWAFTALGRVLHFLKTKKVKDMNGDACNHLQILWEELKMFRFDLTWLEPHVQSALGMKTCIERSVQMKRMGEDVTALEMETKRLKAKMIEAEVNLEIARRNLMKEKEGFEECDLDAELGYGRP</sequence>
<proteinExistence type="predicted"/>
<evidence type="ECO:0000256" key="1">
    <source>
        <dbReference type="ARBA" id="ARBA00023054"/>
    </source>
</evidence>
<accession>A0A445FQG1</accession>
<reference evidence="4 5" key="1">
    <citation type="submission" date="2018-09" db="EMBL/GenBank/DDBJ databases">
        <title>A high-quality reference genome of wild soybean provides a powerful tool to mine soybean genomes.</title>
        <authorList>
            <person name="Xie M."/>
            <person name="Chung C.Y.L."/>
            <person name="Li M.-W."/>
            <person name="Wong F.-L."/>
            <person name="Chan T.-F."/>
            <person name="Lam H.-M."/>
        </authorList>
    </citation>
    <scope>NUCLEOTIDE SEQUENCE [LARGE SCALE GENOMIC DNA]</scope>
    <source>
        <strain evidence="5">cv. W05</strain>
        <tissue evidence="4">Hypocotyl of etiolated seedlings</tissue>
    </source>
</reference>
<dbReference type="GO" id="GO:0016787">
    <property type="term" value="F:hydrolase activity"/>
    <property type="evidence" value="ECO:0007669"/>
    <property type="project" value="UniProtKB-KW"/>
</dbReference>
<dbReference type="Proteomes" id="UP000289340">
    <property type="component" value="Chromosome 18"/>
</dbReference>
<gene>
    <name evidence="4" type="ORF">D0Y65_047808</name>
</gene>
<name>A0A445FQG1_GLYSO</name>
<protein>
    <submittedName>
        <fullName evidence="4">Ubiquitin carboxyl-terminal hydrolase 12</fullName>
    </submittedName>
</protein>
<feature type="coiled-coil region" evidence="2">
    <location>
        <begin position="311"/>
        <end position="345"/>
    </location>
</feature>
<dbReference type="AlphaFoldDB" id="A0A445FQG1"/>
<keyword evidence="5" id="KW-1185">Reference proteome</keyword>